<sequence length="303" mass="33346">MAPLPPASSSLLSSPPPAATVPCTPLAAPPFAKERNKIKLRARRDKKREKSRVAAANPALKAGHQRRVSAAKTAALELDVDATEFKHSESGWQGSASADKEGFKFRARQAPRDLETGLGGVQYTQEEADALTGTQGFMYISWLGRLTIPLLDSQRRVIAVLGGTPRDHAQWKTVTDGAAQLLEERQARLKLTQEALHHRRAQGAFPAIARGVAHGGGRLEPGEVHQNVTNTRLTDELLAHSFIQRVMVFASCLMLIWAPLLSAFYQANNTLLRAWKPSMRWNCATDAQRWEEGVNMFSLIDDL</sequence>
<organism evidence="3 4">
    <name type="scientific">Mycena pura</name>
    <dbReference type="NCBI Taxonomy" id="153505"/>
    <lineage>
        <taxon>Eukaryota</taxon>
        <taxon>Fungi</taxon>
        <taxon>Dikarya</taxon>
        <taxon>Basidiomycota</taxon>
        <taxon>Agaricomycotina</taxon>
        <taxon>Agaricomycetes</taxon>
        <taxon>Agaricomycetidae</taxon>
        <taxon>Agaricales</taxon>
        <taxon>Marasmiineae</taxon>
        <taxon>Mycenaceae</taxon>
        <taxon>Mycena</taxon>
    </lineage>
</organism>
<feature type="transmembrane region" description="Helical" evidence="2">
    <location>
        <begin position="246"/>
        <end position="265"/>
    </location>
</feature>
<accession>A0AAD6Y0L6</accession>
<evidence type="ECO:0000313" key="3">
    <source>
        <dbReference type="EMBL" id="KAJ7191134.1"/>
    </source>
</evidence>
<feature type="region of interest" description="Disordered" evidence="1">
    <location>
        <begin position="1"/>
        <end position="66"/>
    </location>
</feature>
<feature type="compositionally biased region" description="Basic residues" evidence="1">
    <location>
        <begin position="38"/>
        <end position="50"/>
    </location>
</feature>
<protein>
    <submittedName>
        <fullName evidence="3">Uncharacterized protein</fullName>
    </submittedName>
</protein>
<dbReference type="EMBL" id="JARJCW010000137">
    <property type="protein sequence ID" value="KAJ7191134.1"/>
    <property type="molecule type" value="Genomic_DNA"/>
</dbReference>
<keyword evidence="2" id="KW-0812">Transmembrane</keyword>
<comment type="caution">
    <text evidence="3">The sequence shown here is derived from an EMBL/GenBank/DDBJ whole genome shotgun (WGS) entry which is preliminary data.</text>
</comment>
<proteinExistence type="predicted"/>
<evidence type="ECO:0000256" key="1">
    <source>
        <dbReference type="SAM" id="MobiDB-lite"/>
    </source>
</evidence>
<dbReference type="Proteomes" id="UP001219525">
    <property type="component" value="Unassembled WGS sequence"/>
</dbReference>
<evidence type="ECO:0000256" key="2">
    <source>
        <dbReference type="SAM" id="Phobius"/>
    </source>
</evidence>
<keyword evidence="4" id="KW-1185">Reference proteome</keyword>
<evidence type="ECO:0000313" key="4">
    <source>
        <dbReference type="Proteomes" id="UP001219525"/>
    </source>
</evidence>
<dbReference type="AlphaFoldDB" id="A0AAD6Y0L6"/>
<gene>
    <name evidence="3" type="ORF">GGX14DRAFT_407442</name>
</gene>
<keyword evidence="2" id="KW-1133">Transmembrane helix</keyword>
<name>A0AAD6Y0L6_9AGAR</name>
<reference evidence="3" key="1">
    <citation type="submission" date="2023-03" db="EMBL/GenBank/DDBJ databases">
        <title>Massive genome expansion in bonnet fungi (Mycena s.s.) driven by repeated elements and novel gene families across ecological guilds.</title>
        <authorList>
            <consortium name="Lawrence Berkeley National Laboratory"/>
            <person name="Harder C.B."/>
            <person name="Miyauchi S."/>
            <person name="Viragh M."/>
            <person name="Kuo A."/>
            <person name="Thoen E."/>
            <person name="Andreopoulos B."/>
            <person name="Lu D."/>
            <person name="Skrede I."/>
            <person name="Drula E."/>
            <person name="Henrissat B."/>
            <person name="Morin E."/>
            <person name="Kohler A."/>
            <person name="Barry K."/>
            <person name="LaButti K."/>
            <person name="Morin E."/>
            <person name="Salamov A."/>
            <person name="Lipzen A."/>
            <person name="Mereny Z."/>
            <person name="Hegedus B."/>
            <person name="Baldrian P."/>
            <person name="Stursova M."/>
            <person name="Weitz H."/>
            <person name="Taylor A."/>
            <person name="Grigoriev I.V."/>
            <person name="Nagy L.G."/>
            <person name="Martin F."/>
            <person name="Kauserud H."/>
        </authorList>
    </citation>
    <scope>NUCLEOTIDE SEQUENCE</scope>
    <source>
        <strain evidence="3">9144</strain>
    </source>
</reference>
<keyword evidence="2" id="KW-0472">Membrane</keyword>